<evidence type="ECO:0000259" key="3">
    <source>
        <dbReference type="SMART" id="SM00962"/>
    </source>
</evidence>
<evidence type="ECO:0000313" key="4">
    <source>
        <dbReference type="EMBL" id="UXE62155.1"/>
    </source>
</evidence>
<dbReference type="GO" id="GO:0006614">
    <property type="term" value="P:SRP-dependent cotranslational protein targeting to membrane"/>
    <property type="evidence" value="ECO:0007669"/>
    <property type="project" value="InterPro"/>
</dbReference>
<dbReference type="EMBL" id="CP073041">
    <property type="protein sequence ID" value="UXE62155.1"/>
    <property type="molecule type" value="Genomic_DNA"/>
</dbReference>
<dbReference type="AlphaFoldDB" id="A0A977PY63"/>
<feature type="domain" description="SRP54-type proteins GTP-binding" evidence="3">
    <location>
        <begin position="3"/>
        <end position="162"/>
    </location>
</feature>
<dbReference type="InterPro" id="IPR002586">
    <property type="entry name" value="CobQ/CobB/MinD/ParA_Nub-bd_dom"/>
</dbReference>
<protein>
    <submittedName>
        <fullName evidence="4">ParA family protein</fullName>
    </submittedName>
</protein>
<sequence>MIIAITALKGGVGKTTTAIHLAAFFQQKAPTLLIDADRNRSALIWSREEKLPFYVASQAGATSLIRKYPHIIVDTRARPEADEFKDLADGSDLLIIPTTPNHLDLDATFKAVEQLKPLNVRYKILLTKVDARTKGGDQARQRLETAQLPLFKSEIPLLVAFERASQKGVIIRDYSDPRSTMAWLRYKAVGQEIVSLLNQELSVKETSR</sequence>
<dbReference type="Pfam" id="PF01656">
    <property type="entry name" value="CbiA"/>
    <property type="match status" value="1"/>
</dbReference>
<organism evidence="4">
    <name type="scientific">Woronichinia naegeliana WA131</name>
    <dbReference type="NCBI Taxonomy" id="2824559"/>
    <lineage>
        <taxon>Bacteria</taxon>
        <taxon>Bacillati</taxon>
        <taxon>Cyanobacteriota</taxon>
        <taxon>Cyanophyceae</taxon>
        <taxon>Synechococcales</taxon>
        <taxon>Coelosphaeriaceae</taxon>
        <taxon>Woronichinia</taxon>
    </lineage>
</organism>
<dbReference type="Gene3D" id="3.40.50.300">
    <property type="entry name" value="P-loop containing nucleotide triphosphate hydrolases"/>
    <property type="match status" value="1"/>
</dbReference>
<dbReference type="CDD" id="cd02042">
    <property type="entry name" value="ParAB_family"/>
    <property type="match status" value="1"/>
</dbReference>
<dbReference type="GO" id="GO:0005525">
    <property type="term" value="F:GTP binding"/>
    <property type="evidence" value="ECO:0007669"/>
    <property type="project" value="UniProtKB-KW"/>
</dbReference>
<keyword evidence="2" id="KW-0342">GTP-binding</keyword>
<dbReference type="SMART" id="SM00962">
    <property type="entry name" value="SRP54"/>
    <property type="match status" value="1"/>
</dbReference>
<gene>
    <name evidence="4" type="ORF">KA717_04705</name>
</gene>
<dbReference type="PANTHER" id="PTHR13696">
    <property type="entry name" value="P-LOOP CONTAINING NUCLEOSIDE TRIPHOSPHATE HYDROLASE"/>
    <property type="match status" value="1"/>
</dbReference>
<dbReference type="PIRSF" id="PIRSF009320">
    <property type="entry name" value="Nuc_binding_HP_1000"/>
    <property type="match status" value="1"/>
</dbReference>
<accession>A0A977PY63</accession>
<dbReference type="InterPro" id="IPR027417">
    <property type="entry name" value="P-loop_NTPase"/>
</dbReference>
<evidence type="ECO:0000256" key="2">
    <source>
        <dbReference type="ARBA" id="ARBA00023134"/>
    </source>
</evidence>
<reference evidence="4" key="1">
    <citation type="submission" date="2021-04" db="EMBL/GenBank/DDBJ databases">
        <title>Genome sequence of Woronichinia naegeliana from Washington state freshwater lake bloom.</title>
        <authorList>
            <person name="Dreher T.W."/>
        </authorList>
    </citation>
    <scope>NUCLEOTIDE SEQUENCE</scope>
    <source>
        <strain evidence="4">WA131</strain>
    </source>
</reference>
<dbReference type="Proteomes" id="UP001065613">
    <property type="component" value="Chromosome"/>
</dbReference>
<dbReference type="KEGG" id="wna:KA717_04705"/>
<proteinExistence type="predicted"/>
<dbReference type="SUPFAM" id="SSF52540">
    <property type="entry name" value="P-loop containing nucleoside triphosphate hydrolases"/>
    <property type="match status" value="1"/>
</dbReference>
<dbReference type="PANTHER" id="PTHR13696:SF96">
    <property type="entry name" value="COBQ_COBB_MIND_PARA NUCLEOTIDE BINDING DOMAIN-CONTAINING PROTEIN"/>
    <property type="match status" value="1"/>
</dbReference>
<dbReference type="InterPro" id="IPR050678">
    <property type="entry name" value="DNA_Partitioning_ATPase"/>
</dbReference>
<dbReference type="InterPro" id="IPR000897">
    <property type="entry name" value="SRP54_GTPase_dom"/>
</dbReference>
<keyword evidence="1" id="KW-0547">Nucleotide-binding</keyword>
<evidence type="ECO:0000256" key="1">
    <source>
        <dbReference type="ARBA" id="ARBA00022741"/>
    </source>
</evidence>
<name>A0A977PY63_9CYAN</name>